<dbReference type="RefSeq" id="WP_054493877.1">
    <property type="nucleotide sequence ID" value="NZ_BBZA01000226.1"/>
</dbReference>
<sequence>MKPFENLTPRGQTRRLRRLALEALRHYDITVRDVRLLSRAYNTIFRVETDRGRFVLRINRPHERNRAEILSELAWIEALRRETSVPVPTPFPTRHGTFVVEATAPGVPEPRLCVLFAWLPGRLLAKHLSTRTFTQLGETMAHLHRHAATWTPPPAFTLRRMDSPFPFNDPIVLFEPHHLEEAPPHAETLFRRAHALVQATISRLWQTESDAIRVLHGDLHPWNVKVWRKQLLIFDFDDAMWGHPAQDIAITFFYIFDRDDFTHLAHAFRTGYERLLPWPFHDERDMWSLLMGRTLDLLNFVLYHEPASHATYLLRSVKRLERAFACLEAAPNRNHLEV</sequence>
<dbReference type="Gene3D" id="3.90.1200.10">
    <property type="match status" value="1"/>
</dbReference>
<evidence type="ECO:0000313" key="3">
    <source>
        <dbReference type="EMBL" id="GAP64137.1"/>
    </source>
</evidence>
<dbReference type="GO" id="GO:0019202">
    <property type="term" value="F:amino acid kinase activity"/>
    <property type="evidence" value="ECO:0007669"/>
    <property type="project" value="TreeGrafter"/>
</dbReference>
<dbReference type="Gene3D" id="3.30.200.20">
    <property type="entry name" value="Phosphorylase Kinase, domain 1"/>
    <property type="match status" value="1"/>
</dbReference>
<accession>A0A0M9UDL6</accession>
<dbReference type="InterPro" id="IPR011009">
    <property type="entry name" value="Kinase-like_dom_sf"/>
</dbReference>
<dbReference type="OrthoDB" id="4030632at2"/>
<gene>
    <name evidence="3" type="ORF">ARMA_2560</name>
</gene>
<reference evidence="4" key="1">
    <citation type="submission" date="2015-08" db="EMBL/GenBank/DDBJ databases">
        <title>Draft Genome Sequence of a Heterotrophic Facultative Anaerobic Bacterium Ardenticatena maritima Strain 110S.</title>
        <authorList>
            <person name="Kawaichi S."/>
            <person name="Yoshida T."/>
            <person name="Sako Y."/>
            <person name="Nakamura R."/>
        </authorList>
    </citation>
    <scope>NUCLEOTIDE SEQUENCE [LARGE SCALE GENOMIC DNA]</scope>
    <source>
        <strain evidence="4">110S</strain>
    </source>
</reference>
<evidence type="ECO:0000313" key="4">
    <source>
        <dbReference type="Proteomes" id="UP000037784"/>
    </source>
</evidence>
<comment type="caution">
    <text evidence="3">The sequence shown here is derived from an EMBL/GenBank/DDBJ whole genome shotgun (WGS) entry which is preliminary data.</text>
</comment>
<dbReference type="PANTHER" id="PTHR21064:SF6">
    <property type="entry name" value="AMINOGLYCOSIDE PHOSPHOTRANSFERASE DOMAIN-CONTAINING PROTEIN"/>
    <property type="match status" value="1"/>
</dbReference>
<dbReference type="Proteomes" id="UP000037784">
    <property type="component" value="Unassembled WGS sequence"/>
</dbReference>
<evidence type="ECO:0000259" key="2">
    <source>
        <dbReference type="Pfam" id="PF01636"/>
    </source>
</evidence>
<dbReference type="EMBL" id="BBZA01000226">
    <property type="protein sequence ID" value="GAP64137.1"/>
    <property type="molecule type" value="Genomic_DNA"/>
</dbReference>
<keyword evidence="4" id="KW-1185">Reference proteome</keyword>
<evidence type="ECO:0000256" key="1">
    <source>
        <dbReference type="ARBA" id="ARBA00038240"/>
    </source>
</evidence>
<dbReference type="PANTHER" id="PTHR21064">
    <property type="entry name" value="AMINOGLYCOSIDE PHOSPHOTRANSFERASE DOMAIN-CONTAINING PROTEIN-RELATED"/>
    <property type="match status" value="1"/>
</dbReference>
<dbReference type="Pfam" id="PF01636">
    <property type="entry name" value="APH"/>
    <property type="match status" value="1"/>
</dbReference>
<organism evidence="3 4">
    <name type="scientific">Ardenticatena maritima</name>
    <dbReference type="NCBI Taxonomy" id="872965"/>
    <lineage>
        <taxon>Bacteria</taxon>
        <taxon>Bacillati</taxon>
        <taxon>Chloroflexota</taxon>
        <taxon>Ardenticatenia</taxon>
        <taxon>Ardenticatenales</taxon>
        <taxon>Ardenticatenaceae</taxon>
        <taxon>Ardenticatena</taxon>
    </lineage>
</organism>
<comment type="similarity">
    <text evidence="1">Belongs to the pseudomonas-type ThrB family.</text>
</comment>
<dbReference type="AlphaFoldDB" id="A0A0M9UDL6"/>
<name>A0A0M9UDL6_9CHLR</name>
<feature type="domain" description="Aminoglycoside phosphotransferase" evidence="2">
    <location>
        <begin position="38"/>
        <end position="274"/>
    </location>
</feature>
<dbReference type="SUPFAM" id="SSF56112">
    <property type="entry name" value="Protein kinase-like (PK-like)"/>
    <property type="match status" value="1"/>
</dbReference>
<dbReference type="InParanoid" id="A0A0M9UDL6"/>
<protein>
    <recommendedName>
        <fullName evidence="2">Aminoglycoside phosphotransferase domain-containing protein</fullName>
    </recommendedName>
</protein>
<proteinExistence type="inferred from homology"/>
<dbReference type="InterPro" id="IPR002575">
    <property type="entry name" value="Aminoglycoside_PTrfase"/>
</dbReference>
<dbReference type="InterPro" id="IPR050249">
    <property type="entry name" value="Pseudomonas-type_ThrB"/>
</dbReference>